<protein>
    <submittedName>
        <fullName evidence="6">IclR family transcriptional regulator</fullName>
    </submittedName>
</protein>
<dbReference type="Gene3D" id="1.10.10.10">
    <property type="entry name" value="Winged helix-like DNA-binding domain superfamily/Winged helix DNA-binding domain"/>
    <property type="match status" value="1"/>
</dbReference>
<evidence type="ECO:0000259" key="5">
    <source>
        <dbReference type="PROSITE" id="PS51078"/>
    </source>
</evidence>
<dbReference type="GO" id="GO:0003677">
    <property type="term" value="F:DNA binding"/>
    <property type="evidence" value="ECO:0007669"/>
    <property type="project" value="UniProtKB-KW"/>
</dbReference>
<dbReference type="InterPro" id="IPR029016">
    <property type="entry name" value="GAF-like_dom_sf"/>
</dbReference>
<dbReference type="InterPro" id="IPR014757">
    <property type="entry name" value="Tscrpt_reg_IclR_C"/>
</dbReference>
<evidence type="ECO:0000313" key="7">
    <source>
        <dbReference type="Proteomes" id="UP000318331"/>
    </source>
</evidence>
<dbReference type="PANTHER" id="PTHR30136">
    <property type="entry name" value="HELIX-TURN-HELIX TRANSCRIPTIONAL REGULATOR, ICLR FAMILY"/>
    <property type="match status" value="1"/>
</dbReference>
<reference evidence="6 7" key="1">
    <citation type="submission" date="2019-06" db="EMBL/GenBank/DDBJ databases">
        <title>Sequencing the genomes of 1000 actinobacteria strains.</title>
        <authorList>
            <person name="Klenk H.-P."/>
        </authorList>
    </citation>
    <scope>NUCLEOTIDE SEQUENCE [LARGE SCALE GENOMIC DNA]</scope>
    <source>
        <strain evidence="6 7">DSM 18031</strain>
    </source>
</reference>
<evidence type="ECO:0000256" key="1">
    <source>
        <dbReference type="ARBA" id="ARBA00023015"/>
    </source>
</evidence>
<dbReference type="SMART" id="SM00346">
    <property type="entry name" value="HTH_ICLR"/>
    <property type="match status" value="1"/>
</dbReference>
<dbReference type="InterPro" id="IPR050707">
    <property type="entry name" value="HTH_MetabolicPath_Reg"/>
</dbReference>
<comment type="caution">
    <text evidence="6">The sequence shown here is derived from an EMBL/GenBank/DDBJ whole genome shotgun (WGS) entry which is preliminary data.</text>
</comment>
<dbReference type="Proteomes" id="UP000318331">
    <property type="component" value="Unassembled WGS sequence"/>
</dbReference>
<dbReference type="Pfam" id="PF09339">
    <property type="entry name" value="HTH_IclR"/>
    <property type="match status" value="1"/>
</dbReference>
<evidence type="ECO:0000313" key="6">
    <source>
        <dbReference type="EMBL" id="TQM63493.1"/>
    </source>
</evidence>
<proteinExistence type="predicted"/>
<feature type="domain" description="IclR-ED" evidence="5">
    <location>
        <begin position="77"/>
        <end position="239"/>
    </location>
</feature>
<dbReference type="PROSITE" id="PS51078">
    <property type="entry name" value="ICLR_ED"/>
    <property type="match status" value="1"/>
</dbReference>
<dbReference type="GO" id="GO:0003700">
    <property type="term" value="F:DNA-binding transcription factor activity"/>
    <property type="evidence" value="ECO:0007669"/>
    <property type="project" value="TreeGrafter"/>
</dbReference>
<gene>
    <name evidence="6" type="ORF">FB466_1757</name>
</gene>
<keyword evidence="7" id="KW-1185">Reference proteome</keyword>
<dbReference type="Pfam" id="PF01614">
    <property type="entry name" value="IclR_C"/>
    <property type="match status" value="1"/>
</dbReference>
<dbReference type="GO" id="GO:0045892">
    <property type="term" value="P:negative regulation of DNA-templated transcription"/>
    <property type="evidence" value="ECO:0007669"/>
    <property type="project" value="TreeGrafter"/>
</dbReference>
<sequence>MVTHSEPQRDTSSHAQTLSRGIVAIEILAASPHPLSIDELAAELGVHRSVAYRILRTLEDHGIVQRSESGLLALGPRLATLARGVYRDLQTAALPELTAITQDLGMTAFIAVLDRAECITLTSVEPQQTHATVAQRPGTKHSLAVGAPGLAIQSILGADATARLTDARSPAELQEIRTRGYATSHNEVIAGLHSVAVPLSIPAHSPGALAVVYVATTHDDQEIGTRLAASVPRIINALR</sequence>
<dbReference type="AlphaFoldDB" id="A0A543HYS2"/>
<keyword evidence="2" id="KW-0238">DNA-binding</keyword>
<organism evidence="6 7">
    <name type="scientific">Klugiella xanthotipulae</name>
    <dbReference type="NCBI Taxonomy" id="244735"/>
    <lineage>
        <taxon>Bacteria</taxon>
        <taxon>Bacillati</taxon>
        <taxon>Actinomycetota</taxon>
        <taxon>Actinomycetes</taxon>
        <taxon>Micrococcales</taxon>
        <taxon>Microbacteriaceae</taxon>
        <taxon>Klugiella</taxon>
    </lineage>
</organism>
<dbReference type="PROSITE" id="PS51077">
    <property type="entry name" value="HTH_ICLR"/>
    <property type="match status" value="1"/>
</dbReference>
<evidence type="ECO:0000256" key="2">
    <source>
        <dbReference type="ARBA" id="ARBA00023125"/>
    </source>
</evidence>
<keyword evidence="3" id="KW-0804">Transcription</keyword>
<dbReference type="SUPFAM" id="SSF55781">
    <property type="entry name" value="GAF domain-like"/>
    <property type="match status" value="1"/>
</dbReference>
<dbReference type="InterPro" id="IPR036390">
    <property type="entry name" value="WH_DNA-bd_sf"/>
</dbReference>
<dbReference type="OrthoDB" id="156285at2"/>
<keyword evidence="1" id="KW-0805">Transcription regulation</keyword>
<evidence type="ECO:0000256" key="3">
    <source>
        <dbReference type="ARBA" id="ARBA00023163"/>
    </source>
</evidence>
<dbReference type="Gene3D" id="3.30.450.40">
    <property type="match status" value="1"/>
</dbReference>
<dbReference type="PANTHER" id="PTHR30136:SF24">
    <property type="entry name" value="HTH-TYPE TRANSCRIPTIONAL REPRESSOR ALLR"/>
    <property type="match status" value="1"/>
</dbReference>
<dbReference type="InterPro" id="IPR005471">
    <property type="entry name" value="Tscrpt_reg_IclR_N"/>
</dbReference>
<evidence type="ECO:0000259" key="4">
    <source>
        <dbReference type="PROSITE" id="PS51077"/>
    </source>
</evidence>
<feature type="domain" description="HTH iclR-type" evidence="4">
    <location>
        <begin position="15"/>
        <end position="76"/>
    </location>
</feature>
<accession>A0A543HYS2</accession>
<name>A0A543HYS2_9MICO</name>
<dbReference type="SUPFAM" id="SSF46785">
    <property type="entry name" value="Winged helix' DNA-binding domain"/>
    <property type="match status" value="1"/>
</dbReference>
<dbReference type="InterPro" id="IPR036388">
    <property type="entry name" value="WH-like_DNA-bd_sf"/>
</dbReference>
<dbReference type="EMBL" id="VFPN01000002">
    <property type="protein sequence ID" value="TQM63493.1"/>
    <property type="molecule type" value="Genomic_DNA"/>
</dbReference>